<gene>
    <name evidence="1" type="ordered locus">SM11_pC0011</name>
</gene>
<organism evidence="1 2">
    <name type="scientific">Sinorhizobium meliloti (strain SM11)</name>
    <dbReference type="NCBI Taxonomy" id="707241"/>
    <lineage>
        <taxon>Bacteria</taxon>
        <taxon>Pseudomonadati</taxon>
        <taxon>Pseudomonadota</taxon>
        <taxon>Alphaproteobacteria</taxon>
        <taxon>Hyphomicrobiales</taxon>
        <taxon>Rhizobiaceae</taxon>
        <taxon>Sinorhizobium/Ensifer group</taxon>
        <taxon>Sinorhizobium</taxon>
    </lineage>
</organism>
<name>F7XAQ0_SINMM</name>
<reference evidence="1 2" key="1">
    <citation type="journal article" date="2011" name="J. Biotechnol.">
        <title>The complete genome sequence of the dominant Sinorhizobium meliloti field isolate SM11 extends the S. meliloti pan-genome.</title>
        <authorList>
            <person name="Schneiker-Bekel S."/>
            <person name="Wibberg D."/>
            <person name="Bekel T."/>
            <person name="Blom J."/>
            <person name="Linke B."/>
            <person name="Neuweger H."/>
            <person name="Stiens M."/>
            <person name="Vorholter F.J."/>
            <person name="Weidner S."/>
            <person name="Goesmann A."/>
            <person name="Puhler A."/>
            <person name="Schluter A."/>
        </authorList>
    </citation>
    <scope>NUCLEOTIDE SEQUENCE [LARGE SCALE GENOMIC DNA]</scope>
    <source>
        <strain evidence="1 2">SM11</strain>
        <plasmid evidence="2">pSmeSM11c</plasmid>
    </source>
</reference>
<evidence type="ECO:0000313" key="1">
    <source>
        <dbReference type="EMBL" id="AEH81084.1"/>
    </source>
</evidence>
<dbReference type="Proteomes" id="UP000009045">
    <property type="component" value="Plasmid pSmeSM11c"/>
</dbReference>
<proteinExistence type="predicted"/>
<geneLocation type="plasmid" evidence="1 2">
    <name>pSmeSM11c</name>
</geneLocation>
<dbReference type="KEGG" id="smx:SM11_pC0011"/>
<evidence type="ECO:0000313" key="2">
    <source>
        <dbReference type="Proteomes" id="UP000009045"/>
    </source>
</evidence>
<dbReference type="EMBL" id="CP001831">
    <property type="protein sequence ID" value="AEH81084.1"/>
    <property type="molecule type" value="Genomic_DNA"/>
</dbReference>
<dbReference type="SUPFAM" id="SSF53850">
    <property type="entry name" value="Periplasmic binding protein-like II"/>
    <property type="match status" value="1"/>
</dbReference>
<protein>
    <submittedName>
        <fullName evidence="1">LysR-family transcriptional regulator</fullName>
    </submittedName>
</protein>
<accession>F7XAQ0</accession>
<keyword evidence="1" id="KW-0614">Plasmid</keyword>
<sequence>MVAIPITRPRSLVVGSPEYFKGRSKPIVPLDLVQHRCIEMRMANGRMYRWEFERRGEAHVFKLPAI</sequence>
<dbReference type="AlphaFoldDB" id="F7XAQ0"/>
<dbReference type="PATRIC" id="fig|707241.3.peg.4026"/>
<dbReference type="HOGENOM" id="CLU_2828921_0_0_5"/>
<dbReference type="Gene3D" id="3.40.190.10">
    <property type="entry name" value="Periplasmic binding protein-like II"/>
    <property type="match status" value="1"/>
</dbReference>